<keyword evidence="8" id="KW-1185">Reference proteome</keyword>
<comment type="function">
    <text evidence="5">Part of the ABC transporter complex HmuTUV involved in hemin import. Responsible for energy coupling to the transport system.</text>
</comment>
<keyword evidence="2" id="KW-0547">Nucleotide-binding</keyword>
<dbReference type="SUPFAM" id="SSF52540">
    <property type="entry name" value="P-loop containing nucleoside triphosphate hydrolases"/>
    <property type="match status" value="1"/>
</dbReference>
<dbReference type="PROSITE" id="PS50893">
    <property type="entry name" value="ABC_TRANSPORTER_2"/>
    <property type="match status" value="1"/>
</dbReference>
<evidence type="ECO:0000313" key="8">
    <source>
        <dbReference type="Proteomes" id="UP000199093"/>
    </source>
</evidence>
<organism evidence="7 8">
    <name type="scientific">Salipiger marinus</name>
    <dbReference type="NCBI Taxonomy" id="555512"/>
    <lineage>
        <taxon>Bacteria</taxon>
        <taxon>Pseudomonadati</taxon>
        <taxon>Pseudomonadota</taxon>
        <taxon>Alphaproteobacteria</taxon>
        <taxon>Rhodobacterales</taxon>
        <taxon>Roseobacteraceae</taxon>
        <taxon>Salipiger</taxon>
    </lineage>
</organism>
<dbReference type="PANTHER" id="PTHR42794:SF1">
    <property type="entry name" value="HEMIN IMPORT ATP-BINDING PROTEIN HMUV"/>
    <property type="match status" value="1"/>
</dbReference>
<dbReference type="Proteomes" id="UP000199093">
    <property type="component" value="Unassembled WGS sequence"/>
</dbReference>
<proteinExistence type="predicted"/>
<protein>
    <submittedName>
        <fullName evidence="7">Iron complex transport system ATP-binding protein</fullName>
    </submittedName>
</protein>
<keyword evidence="1" id="KW-0813">Transport</keyword>
<dbReference type="Gene3D" id="3.40.50.300">
    <property type="entry name" value="P-loop containing nucleotide triphosphate hydrolases"/>
    <property type="match status" value="1"/>
</dbReference>
<evidence type="ECO:0000259" key="6">
    <source>
        <dbReference type="PROSITE" id="PS50893"/>
    </source>
</evidence>
<dbReference type="InterPro" id="IPR003439">
    <property type="entry name" value="ABC_transporter-like_ATP-bd"/>
</dbReference>
<evidence type="ECO:0000256" key="5">
    <source>
        <dbReference type="ARBA" id="ARBA00037066"/>
    </source>
</evidence>
<feature type="domain" description="ABC transporter" evidence="6">
    <location>
        <begin position="2"/>
        <end position="238"/>
    </location>
</feature>
<dbReference type="RefSeq" id="WP_089848066.1">
    <property type="nucleotide sequence ID" value="NZ_FNEJ01000011.1"/>
</dbReference>
<dbReference type="OrthoDB" id="9805601at2"/>
<dbReference type="SMART" id="SM00382">
    <property type="entry name" value="AAA"/>
    <property type="match status" value="1"/>
</dbReference>
<dbReference type="CDD" id="cd03214">
    <property type="entry name" value="ABC_Iron-Siderophores_B12_Hemin"/>
    <property type="match status" value="1"/>
</dbReference>
<gene>
    <name evidence="7" type="ORF">SAMN04487993_1011130</name>
</gene>
<dbReference type="GO" id="GO:0016887">
    <property type="term" value="F:ATP hydrolysis activity"/>
    <property type="evidence" value="ECO:0007669"/>
    <property type="project" value="InterPro"/>
</dbReference>
<dbReference type="EMBL" id="FNEJ01000011">
    <property type="protein sequence ID" value="SDI86593.1"/>
    <property type="molecule type" value="Genomic_DNA"/>
</dbReference>
<dbReference type="InterPro" id="IPR017871">
    <property type="entry name" value="ABC_transporter-like_CS"/>
</dbReference>
<dbReference type="Pfam" id="PF00005">
    <property type="entry name" value="ABC_tran"/>
    <property type="match status" value="1"/>
</dbReference>
<dbReference type="InterPro" id="IPR027417">
    <property type="entry name" value="P-loop_NTPase"/>
</dbReference>
<evidence type="ECO:0000313" key="7">
    <source>
        <dbReference type="EMBL" id="SDI86593.1"/>
    </source>
</evidence>
<evidence type="ECO:0000256" key="1">
    <source>
        <dbReference type="ARBA" id="ARBA00022448"/>
    </source>
</evidence>
<dbReference type="InterPro" id="IPR003593">
    <property type="entry name" value="AAA+_ATPase"/>
</dbReference>
<dbReference type="PANTHER" id="PTHR42794">
    <property type="entry name" value="HEMIN IMPORT ATP-BINDING PROTEIN HMUV"/>
    <property type="match status" value="1"/>
</dbReference>
<sequence length="261" mass="27669">MLQIRDLQVNLGRRAVLRGITLTARPGRLTAICGPNGSGKTTLLRAACGDLAYRGQIRLQGAEVATTPGPQRAACRAVLAQNTALAFPFTVAEVVRLGQSFGPAAGGPDLTARALARVGLQGYGPRLYPELSGGEQQRVQLARVLTQVWDPVAHGVPRWLFLDEPVSSLDIAHQLQIMQIARDYADAGGGVVAVMHDLNLTAMFADKIALLAQGQLLAMGPPASVLRDDLLGRAYGCNLRVSTPPAQGPYLLPQSARTPAR</sequence>
<dbReference type="AlphaFoldDB" id="A0A1G8P291"/>
<evidence type="ECO:0000256" key="4">
    <source>
        <dbReference type="ARBA" id="ARBA00022967"/>
    </source>
</evidence>
<evidence type="ECO:0000256" key="3">
    <source>
        <dbReference type="ARBA" id="ARBA00022840"/>
    </source>
</evidence>
<dbReference type="STRING" id="555512.SAMN04487993_1011130"/>
<dbReference type="NCBIfam" id="NF010068">
    <property type="entry name" value="PRK13548.1"/>
    <property type="match status" value="1"/>
</dbReference>
<name>A0A1G8P291_9RHOB</name>
<keyword evidence="4" id="KW-1278">Translocase</keyword>
<dbReference type="GO" id="GO:0005524">
    <property type="term" value="F:ATP binding"/>
    <property type="evidence" value="ECO:0007669"/>
    <property type="project" value="UniProtKB-KW"/>
</dbReference>
<dbReference type="PROSITE" id="PS00211">
    <property type="entry name" value="ABC_TRANSPORTER_1"/>
    <property type="match status" value="1"/>
</dbReference>
<accession>A0A1G8P291</accession>
<evidence type="ECO:0000256" key="2">
    <source>
        <dbReference type="ARBA" id="ARBA00022741"/>
    </source>
</evidence>
<keyword evidence="3 7" id="KW-0067">ATP-binding</keyword>
<reference evidence="7 8" key="1">
    <citation type="submission" date="2016-10" db="EMBL/GenBank/DDBJ databases">
        <authorList>
            <person name="de Groot N.N."/>
        </authorList>
    </citation>
    <scope>NUCLEOTIDE SEQUENCE [LARGE SCALE GENOMIC DNA]</scope>
    <source>
        <strain evidence="7 8">DSM 26424</strain>
    </source>
</reference>